<proteinExistence type="predicted"/>
<sequence>MGSFEIARSFESAGVLVSRVAFVLAAVLVLGGCAKSCKDDHPYVPYSVNDAPSGSAAAAEKPPEEDAGTKSAEPSLVAGARTTTWKLEGLELVAPAGKEFALAIVRDVDDDGKKDALAVVRRAAPATGAAELLFYRGSSAGTPVSLATSPVTRIEPGCTPVLRLERVGPRSAFAELGASCPRAAASRGVFVVRLAKEPAITFDVIVRDPAGAPSLALDVDGADRDKDGIDDIALRVAIEGGGPPFEPGPRLSAKVAYFDRPAGPSRDPDEPEASFRAIAAQAAAKAKTKDAASVPVLVQQMRALFRAMCLEGGAPRLVKARGAVGAISCGNSKPLEDAGVAEVRAFVTQGDALRAVTAADVAQAAPATKTAAKTTEITTLLNQVAPGVQAKSSRTLVASIPVVRTPHPAWGAVAFEHGNKLLVRTGTKVIRFEPESGEESDSEVTPWPSQVLSPDGKSRWLEAYNACEGVALRATFAPTGGEGDIKDVLLPVAPALGTRCSGSRGEAAPAVPLAWSARGLETLVAGQPLLVRPESSQASLLASFLDEPGAQGSPRSPSGKAMALATRDGVLVRGAKWSRVRAPDLEPYDDLRACTISDDASMIACEKRGKVVFAAF</sequence>
<dbReference type="STRING" id="1391654.AKJ09_07842"/>
<feature type="region of interest" description="Disordered" evidence="1">
    <location>
        <begin position="52"/>
        <end position="75"/>
    </location>
</feature>
<name>A0A0K1Q628_9BACT</name>
<evidence type="ECO:0000256" key="1">
    <source>
        <dbReference type="SAM" id="MobiDB-lite"/>
    </source>
</evidence>
<dbReference type="OrthoDB" id="5495124at2"/>
<dbReference type="EMBL" id="CP012333">
    <property type="protein sequence ID" value="AKV01179.1"/>
    <property type="molecule type" value="Genomic_DNA"/>
</dbReference>
<reference evidence="2 3" key="1">
    <citation type="submission" date="2015-08" db="EMBL/GenBank/DDBJ databases">
        <authorList>
            <person name="Babu N.S."/>
            <person name="Beckwith C.J."/>
            <person name="Beseler K.G."/>
            <person name="Brison A."/>
            <person name="Carone J.V."/>
            <person name="Caskin T.P."/>
            <person name="Diamond M."/>
            <person name="Durham M.E."/>
            <person name="Foxe J.M."/>
            <person name="Go M."/>
            <person name="Henderson B.A."/>
            <person name="Jones I.B."/>
            <person name="McGettigan J.A."/>
            <person name="Micheletti S.J."/>
            <person name="Nasrallah M.E."/>
            <person name="Ortiz D."/>
            <person name="Piller C.R."/>
            <person name="Privatt S.R."/>
            <person name="Schneider S.L."/>
            <person name="Sharp S."/>
            <person name="Smith T.C."/>
            <person name="Stanton J.D."/>
            <person name="Ullery H.E."/>
            <person name="Wilson R.J."/>
            <person name="Serrano M.G."/>
            <person name="Buck G."/>
            <person name="Lee V."/>
            <person name="Wang Y."/>
            <person name="Carvalho R."/>
            <person name="Voegtly L."/>
            <person name="Shi R."/>
            <person name="Duckworth R."/>
            <person name="Johnson A."/>
            <person name="Loviza R."/>
            <person name="Walstead R."/>
            <person name="Shah Z."/>
            <person name="Kiflezghi M."/>
            <person name="Wade K."/>
            <person name="Ball S.L."/>
            <person name="Bradley K.W."/>
            <person name="Asai D.J."/>
            <person name="Bowman C.A."/>
            <person name="Russell D.A."/>
            <person name="Pope W.H."/>
            <person name="Jacobs-Sera D."/>
            <person name="Hendrix R.W."/>
            <person name="Hatfull G.F."/>
        </authorList>
    </citation>
    <scope>NUCLEOTIDE SEQUENCE [LARGE SCALE GENOMIC DNA]</scope>
    <source>
        <strain evidence="2 3">DSM 27648</strain>
    </source>
</reference>
<keyword evidence="3" id="KW-1185">Reference proteome</keyword>
<evidence type="ECO:0000313" key="2">
    <source>
        <dbReference type="EMBL" id="AKV01179.1"/>
    </source>
</evidence>
<dbReference type="AlphaFoldDB" id="A0A0K1Q628"/>
<dbReference type="KEGG" id="llu:AKJ09_07842"/>
<dbReference type="Proteomes" id="UP000064967">
    <property type="component" value="Chromosome"/>
</dbReference>
<gene>
    <name evidence="2" type="ORF">AKJ09_07842</name>
</gene>
<dbReference type="RefSeq" id="WP_146652335.1">
    <property type="nucleotide sequence ID" value="NZ_CP012333.1"/>
</dbReference>
<accession>A0A0K1Q628</accession>
<organism evidence="2 3">
    <name type="scientific">Labilithrix luteola</name>
    <dbReference type="NCBI Taxonomy" id="1391654"/>
    <lineage>
        <taxon>Bacteria</taxon>
        <taxon>Pseudomonadati</taxon>
        <taxon>Myxococcota</taxon>
        <taxon>Polyangia</taxon>
        <taxon>Polyangiales</taxon>
        <taxon>Labilitrichaceae</taxon>
        <taxon>Labilithrix</taxon>
    </lineage>
</organism>
<evidence type="ECO:0000313" key="3">
    <source>
        <dbReference type="Proteomes" id="UP000064967"/>
    </source>
</evidence>
<protein>
    <submittedName>
        <fullName evidence="2">Uncharacterized protein</fullName>
    </submittedName>
</protein>